<proteinExistence type="predicted"/>
<evidence type="ECO:0000313" key="1">
    <source>
        <dbReference type="EMBL" id="MET6997795.1"/>
    </source>
</evidence>
<organism evidence="1 2">
    <name type="scientific">Chitinophaga defluvii</name>
    <dbReference type="NCBI Taxonomy" id="3163343"/>
    <lineage>
        <taxon>Bacteria</taxon>
        <taxon>Pseudomonadati</taxon>
        <taxon>Bacteroidota</taxon>
        <taxon>Chitinophagia</taxon>
        <taxon>Chitinophagales</taxon>
        <taxon>Chitinophagaceae</taxon>
        <taxon>Chitinophaga</taxon>
    </lineage>
</organism>
<comment type="caution">
    <text evidence="1">The sequence shown here is derived from an EMBL/GenBank/DDBJ whole genome shotgun (WGS) entry which is preliminary data.</text>
</comment>
<dbReference type="PROSITE" id="PS51257">
    <property type="entry name" value="PROKAR_LIPOPROTEIN"/>
    <property type="match status" value="1"/>
</dbReference>
<reference evidence="1 2" key="1">
    <citation type="submission" date="2024-06" db="EMBL/GenBank/DDBJ databases">
        <title>Chitinophaga defluvii sp. nov., isolated from municipal sewage.</title>
        <authorList>
            <person name="Zhang L."/>
        </authorList>
    </citation>
    <scope>NUCLEOTIDE SEQUENCE [LARGE SCALE GENOMIC DNA]</scope>
    <source>
        <strain evidence="1 2">H8</strain>
    </source>
</reference>
<dbReference type="EMBL" id="JBEXAC010000001">
    <property type="protein sequence ID" value="MET6997795.1"/>
    <property type="molecule type" value="Genomic_DNA"/>
</dbReference>
<sequence>MKVIPFSNLLRSGFCPPYARLIVACLFFPLIFLSCKKDKAVEISDLKFPLDTYYVPVGGELSIDVQQGNQKYTVSAKDDKLLQTTIQTANPPAGNLRISGLKKGNTQLTVRDEVTGQSAVLQIHVVDPYLVLKAENSLIPYIEGANTDADQSIRKKIRDDSQKFGNFQDGEFLILRNNATQQFSTFKSEADIARGIIDRSGTYHLKFDNNDSITLALTYDNREIAEFPISASSAAFPIFTDFSQEGRVGTQPFSPKDPYPHIYLIRDFTTYFQTMDTRIKQVKIYQSMDLFIGNRHLNFGKGILE</sequence>
<gene>
    <name evidence="1" type="ORF">ABR189_10465</name>
</gene>
<dbReference type="RefSeq" id="WP_354660430.1">
    <property type="nucleotide sequence ID" value="NZ_JBEXAC010000001.1"/>
</dbReference>
<evidence type="ECO:0008006" key="3">
    <source>
        <dbReference type="Google" id="ProtNLM"/>
    </source>
</evidence>
<accession>A0ABV2T576</accession>
<protein>
    <recommendedName>
        <fullName evidence="3">Ig-like protein group 2</fullName>
    </recommendedName>
</protein>
<evidence type="ECO:0000313" key="2">
    <source>
        <dbReference type="Proteomes" id="UP001549749"/>
    </source>
</evidence>
<name>A0ABV2T576_9BACT</name>
<keyword evidence="2" id="KW-1185">Reference proteome</keyword>
<dbReference type="Proteomes" id="UP001549749">
    <property type="component" value="Unassembled WGS sequence"/>
</dbReference>